<dbReference type="AlphaFoldDB" id="E3KFT8"/>
<accession>E3KFT8</accession>
<keyword evidence="3" id="KW-1185">Reference proteome</keyword>
<evidence type="ECO:0000313" key="3">
    <source>
        <dbReference type="Proteomes" id="UP000008783"/>
    </source>
</evidence>
<evidence type="ECO:0000313" key="2">
    <source>
        <dbReference type="EMBL" id="EFP83223.1"/>
    </source>
</evidence>
<dbReference type="HOGENOM" id="CLU_2321507_0_0_1"/>
<sequence>MLAGSVNDDSMQGWKIALNHSGYRLLAFTSIDDEILFSIKKQEWADMQQTGGQVSQSQRHTAASRAQAKHSGHSGSLRVEFFWVAIRKLFLKNPSISSP</sequence>
<dbReference type="EMBL" id="DS178285">
    <property type="protein sequence ID" value="EFP83223.1"/>
    <property type="molecule type" value="Genomic_DNA"/>
</dbReference>
<dbReference type="VEuPathDB" id="FungiDB:PGTG_09176"/>
<gene>
    <name evidence="2" type="ORF">PGTG_09176</name>
</gene>
<dbReference type="Proteomes" id="UP000008783">
    <property type="component" value="Unassembled WGS sequence"/>
</dbReference>
<feature type="region of interest" description="Disordered" evidence="1">
    <location>
        <begin position="48"/>
        <end position="74"/>
    </location>
</feature>
<proteinExistence type="predicted"/>
<dbReference type="RefSeq" id="XP_003327642.1">
    <property type="nucleotide sequence ID" value="XM_003327594.1"/>
</dbReference>
<dbReference type="KEGG" id="pgr:PGTG_09176"/>
<name>E3KFT8_PUCGT</name>
<reference key="1">
    <citation type="submission" date="2007-01" db="EMBL/GenBank/DDBJ databases">
        <title>The Genome Sequence of Puccinia graminis f. sp. tritici Strain CRL 75-36-700-3.</title>
        <authorList>
            <consortium name="The Broad Institute Genome Sequencing Platform"/>
            <person name="Birren B."/>
            <person name="Lander E."/>
            <person name="Galagan J."/>
            <person name="Nusbaum C."/>
            <person name="Devon K."/>
            <person name="Cuomo C."/>
            <person name="Jaffe D."/>
            <person name="Butler J."/>
            <person name="Alvarez P."/>
            <person name="Gnerre S."/>
            <person name="Grabherr M."/>
            <person name="Mauceli E."/>
            <person name="Brockman W."/>
            <person name="Young S."/>
            <person name="LaButti K."/>
            <person name="Sykes S."/>
            <person name="DeCaprio D."/>
            <person name="Crawford M."/>
            <person name="Koehrsen M."/>
            <person name="Engels R."/>
            <person name="Montgomery P."/>
            <person name="Pearson M."/>
            <person name="Howarth C."/>
            <person name="Larson L."/>
            <person name="White J."/>
            <person name="Zeng Q."/>
            <person name="Kodira C."/>
            <person name="Yandava C."/>
            <person name="Alvarado L."/>
            <person name="O'Leary S."/>
            <person name="Szabo L."/>
            <person name="Dean R."/>
            <person name="Schein J."/>
        </authorList>
    </citation>
    <scope>NUCLEOTIDE SEQUENCE</scope>
    <source>
        <strain>CRL 75-36-700-3</strain>
    </source>
</reference>
<dbReference type="InParanoid" id="E3KFT8"/>
<reference evidence="3" key="2">
    <citation type="journal article" date="2011" name="Proc. Natl. Acad. Sci. U.S.A.">
        <title>Obligate biotrophy features unraveled by the genomic analysis of rust fungi.</title>
        <authorList>
            <person name="Duplessis S."/>
            <person name="Cuomo C.A."/>
            <person name="Lin Y.-C."/>
            <person name="Aerts A."/>
            <person name="Tisserant E."/>
            <person name="Veneault-Fourrey C."/>
            <person name="Joly D.L."/>
            <person name="Hacquard S."/>
            <person name="Amselem J."/>
            <person name="Cantarel B.L."/>
            <person name="Chiu R."/>
            <person name="Coutinho P.M."/>
            <person name="Feau N."/>
            <person name="Field M."/>
            <person name="Frey P."/>
            <person name="Gelhaye E."/>
            <person name="Goldberg J."/>
            <person name="Grabherr M.G."/>
            <person name="Kodira C.D."/>
            <person name="Kohler A."/>
            <person name="Kuees U."/>
            <person name="Lindquist E.A."/>
            <person name="Lucas S.M."/>
            <person name="Mago R."/>
            <person name="Mauceli E."/>
            <person name="Morin E."/>
            <person name="Murat C."/>
            <person name="Pangilinan J.L."/>
            <person name="Park R."/>
            <person name="Pearson M."/>
            <person name="Quesneville H."/>
            <person name="Rouhier N."/>
            <person name="Sakthikumar S."/>
            <person name="Salamov A.A."/>
            <person name="Schmutz J."/>
            <person name="Selles B."/>
            <person name="Shapiro H."/>
            <person name="Tanguay P."/>
            <person name="Tuskan G.A."/>
            <person name="Henrissat B."/>
            <person name="Van de Peer Y."/>
            <person name="Rouze P."/>
            <person name="Ellis J.G."/>
            <person name="Dodds P.N."/>
            <person name="Schein J.E."/>
            <person name="Zhong S."/>
            <person name="Hamelin R.C."/>
            <person name="Grigoriev I.V."/>
            <person name="Szabo L.J."/>
            <person name="Martin F."/>
        </authorList>
    </citation>
    <scope>NUCLEOTIDE SEQUENCE [LARGE SCALE GENOMIC DNA]</scope>
    <source>
        <strain evidence="3">CRL 75-36-700-3 / race SCCL</strain>
    </source>
</reference>
<dbReference type="GeneID" id="10544936"/>
<protein>
    <submittedName>
        <fullName evidence="2">Uncharacterized protein</fullName>
    </submittedName>
</protein>
<evidence type="ECO:0000256" key="1">
    <source>
        <dbReference type="SAM" id="MobiDB-lite"/>
    </source>
</evidence>
<feature type="compositionally biased region" description="Polar residues" evidence="1">
    <location>
        <begin position="48"/>
        <end position="61"/>
    </location>
</feature>
<organism evidence="2 3">
    <name type="scientific">Puccinia graminis f. sp. tritici (strain CRL 75-36-700-3 / race SCCL)</name>
    <name type="common">Black stem rust fungus</name>
    <dbReference type="NCBI Taxonomy" id="418459"/>
    <lineage>
        <taxon>Eukaryota</taxon>
        <taxon>Fungi</taxon>
        <taxon>Dikarya</taxon>
        <taxon>Basidiomycota</taxon>
        <taxon>Pucciniomycotina</taxon>
        <taxon>Pucciniomycetes</taxon>
        <taxon>Pucciniales</taxon>
        <taxon>Pucciniaceae</taxon>
        <taxon>Puccinia</taxon>
    </lineage>
</organism>